<gene>
    <name evidence="2" type="ORF">CERSUDRAFT_76774</name>
</gene>
<protein>
    <submittedName>
        <fullName evidence="2">Uncharacterized protein</fullName>
    </submittedName>
</protein>
<dbReference type="EMBL" id="KB445807">
    <property type="protein sequence ID" value="EMD33066.1"/>
    <property type="molecule type" value="Genomic_DNA"/>
</dbReference>
<dbReference type="Proteomes" id="UP000016930">
    <property type="component" value="Unassembled WGS sequence"/>
</dbReference>
<keyword evidence="3" id="KW-1185">Reference proteome</keyword>
<sequence length="253" mass="27161">MHANPHLHPPTCRGATLRLLLGRKKLRASQCSRVLLVTTALAERLGLARKAPLTFAYEYGLAAEVATAPIAAPEKEDGSSVPFHDRHVTKAGDPARLPQDFGLVPKMRMHAASARAHSRANHMWHANTKGVGTWHSCESVLEEGNRTTATNLSVPAASLDGSAVYPARAFIARPAGQVYLRSSPNMRAFSQQPQVGRQGDGFGGSGEGLRGHLKPAPGWLNPTPGRPHPRVSQLTLYNSANNSTVVKSLKNLL</sequence>
<feature type="region of interest" description="Disordered" evidence="1">
    <location>
        <begin position="191"/>
        <end position="229"/>
    </location>
</feature>
<evidence type="ECO:0000313" key="3">
    <source>
        <dbReference type="Proteomes" id="UP000016930"/>
    </source>
</evidence>
<proteinExistence type="predicted"/>
<evidence type="ECO:0000256" key="1">
    <source>
        <dbReference type="SAM" id="MobiDB-lite"/>
    </source>
</evidence>
<organism evidence="2 3">
    <name type="scientific">Ceriporiopsis subvermispora (strain B)</name>
    <name type="common">White-rot fungus</name>
    <name type="synonym">Gelatoporia subvermispora</name>
    <dbReference type="NCBI Taxonomy" id="914234"/>
    <lineage>
        <taxon>Eukaryota</taxon>
        <taxon>Fungi</taxon>
        <taxon>Dikarya</taxon>
        <taxon>Basidiomycota</taxon>
        <taxon>Agaricomycotina</taxon>
        <taxon>Agaricomycetes</taxon>
        <taxon>Polyporales</taxon>
        <taxon>Gelatoporiaceae</taxon>
        <taxon>Gelatoporia</taxon>
    </lineage>
</organism>
<dbReference type="HOGENOM" id="CLU_1098374_0_0_1"/>
<feature type="compositionally biased region" description="Gly residues" evidence="1">
    <location>
        <begin position="198"/>
        <end position="208"/>
    </location>
</feature>
<reference evidence="2 3" key="1">
    <citation type="journal article" date="2012" name="Proc. Natl. Acad. Sci. U.S.A.">
        <title>Comparative genomics of Ceriporiopsis subvermispora and Phanerochaete chrysosporium provide insight into selective ligninolysis.</title>
        <authorList>
            <person name="Fernandez-Fueyo E."/>
            <person name="Ruiz-Duenas F.J."/>
            <person name="Ferreira P."/>
            <person name="Floudas D."/>
            <person name="Hibbett D.S."/>
            <person name="Canessa P."/>
            <person name="Larrondo L.F."/>
            <person name="James T.Y."/>
            <person name="Seelenfreund D."/>
            <person name="Lobos S."/>
            <person name="Polanco R."/>
            <person name="Tello M."/>
            <person name="Honda Y."/>
            <person name="Watanabe T."/>
            <person name="Watanabe T."/>
            <person name="Ryu J.S."/>
            <person name="Kubicek C.P."/>
            <person name="Schmoll M."/>
            <person name="Gaskell J."/>
            <person name="Hammel K.E."/>
            <person name="St John F.J."/>
            <person name="Vanden Wymelenberg A."/>
            <person name="Sabat G."/>
            <person name="Splinter BonDurant S."/>
            <person name="Syed K."/>
            <person name="Yadav J.S."/>
            <person name="Doddapaneni H."/>
            <person name="Subramanian V."/>
            <person name="Lavin J.L."/>
            <person name="Oguiza J.A."/>
            <person name="Perez G."/>
            <person name="Pisabarro A.G."/>
            <person name="Ramirez L."/>
            <person name="Santoyo F."/>
            <person name="Master E."/>
            <person name="Coutinho P.M."/>
            <person name="Henrissat B."/>
            <person name="Lombard V."/>
            <person name="Magnuson J.K."/>
            <person name="Kuees U."/>
            <person name="Hori C."/>
            <person name="Igarashi K."/>
            <person name="Samejima M."/>
            <person name="Held B.W."/>
            <person name="Barry K.W."/>
            <person name="LaButti K.M."/>
            <person name="Lapidus A."/>
            <person name="Lindquist E.A."/>
            <person name="Lucas S.M."/>
            <person name="Riley R."/>
            <person name="Salamov A.A."/>
            <person name="Hoffmeister D."/>
            <person name="Schwenk D."/>
            <person name="Hadar Y."/>
            <person name="Yarden O."/>
            <person name="de Vries R.P."/>
            <person name="Wiebenga A."/>
            <person name="Stenlid J."/>
            <person name="Eastwood D."/>
            <person name="Grigoriev I.V."/>
            <person name="Berka R.M."/>
            <person name="Blanchette R.A."/>
            <person name="Kersten P."/>
            <person name="Martinez A.T."/>
            <person name="Vicuna R."/>
            <person name="Cullen D."/>
        </authorList>
    </citation>
    <scope>NUCLEOTIDE SEQUENCE [LARGE SCALE GENOMIC DNA]</scope>
    <source>
        <strain evidence="2 3">B</strain>
    </source>
</reference>
<name>M2R2F0_CERS8</name>
<accession>M2R2F0</accession>
<dbReference type="AlphaFoldDB" id="M2R2F0"/>
<evidence type="ECO:0000313" key="2">
    <source>
        <dbReference type="EMBL" id="EMD33066.1"/>
    </source>
</evidence>